<accession>A0A6N1NN52</accession>
<dbReference type="EMBL" id="MF405918">
    <property type="protein sequence ID" value="QKU33523.1"/>
    <property type="molecule type" value="Genomic_DNA"/>
</dbReference>
<protein>
    <submittedName>
        <fullName evidence="1">Putative ORFan</fullName>
    </submittedName>
</protein>
<reference evidence="1" key="1">
    <citation type="submission" date="2017-06" db="EMBL/GenBank/DDBJ databases">
        <authorList>
            <person name="Assis F.L."/>
            <person name="Abrahao J.S."/>
            <person name="Silva L."/>
            <person name="Khalil J.B."/>
            <person name="Rodrigues R."/>
            <person name="Silva L.S."/>
            <person name="Boratto P."/>
            <person name="Andrade M."/>
            <person name="Kroon E.G."/>
            <person name="Ribeiro B."/>
            <person name="Bergier I."/>
            <person name="Seligmann H."/>
            <person name="Ghigo E."/>
            <person name="Colson P."/>
            <person name="Levasseur A."/>
            <person name="Raoult D."/>
            <person name="Scola B.L."/>
        </authorList>
    </citation>
    <scope>NUCLEOTIDE SEQUENCE</scope>
    <source>
        <strain evidence="1">Deep ocean</strain>
    </source>
</reference>
<organism evidence="1">
    <name type="scientific">Tupanvirus deep ocean</name>
    <dbReference type="NCBI Taxonomy" id="2126984"/>
    <lineage>
        <taxon>Viruses</taxon>
        <taxon>Varidnaviria</taxon>
        <taxon>Bamfordvirae</taxon>
        <taxon>Nucleocytoviricota</taxon>
        <taxon>Megaviricetes</taxon>
        <taxon>Imitervirales</taxon>
        <taxon>Mimiviridae</taxon>
        <taxon>Megamimivirinae</taxon>
        <taxon>Tupanvirus</taxon>
        <taxon>Tupanvirus altamarinense</taxon>
    </lineage>
</organism>
<name>A0A6N1NN52_9VIRU</name>
<dbReference type="RefSeq" id="YP_010780123.1">
    <property type="nucleotide sequence ID" value="NC_075038.1"/>
</dbReference>
<reference evidence="1" key="2">
    <citation type="journal article" date="2018" name="Nat. Commun.">
        <title>Tailed giant Tupanvirus possesses the most complete translational apparatus of the known virosphere.</title>
        <authorList>
            <person name="Abrahao J."/>
            <person name="Silva L."/>
            <person name="Silva L.S."/>
            <person name="Khalil J.Y.B."/>
            <person name="Rodrigues R."/>
            <person name="Arantes T."/>
            <person name="Assis F."/>
            <person name="Boratto P."/>
            <person name="Andrade M."/>
            <person name="Kroon E.G."/>
            <person name="Ribeiro B."/>
            <person name="Bergier I."/>
            <person name="Seligmann H."/>
            <person name="Ghigo E."/>
            <person name="Colson P."/>
            <person name="Levasseur A."/>
            <person name="Kroemer G."/>
            <person name="Raoult D."/>
            <person name="La Scola B."/>
        </authorList>
    </citation>
    <scope>NUCLEOTIDE SEQUENCE [LARGE SCALE GENOMIC DNA]</scope>
    <source>
        <strain evidence="1">Deep ocean</strain>
    </source>
</reference>
<dbReference type="GeneID" id="80516814"/>
<dbReference type="KEGG" id="vg:80516814"/>
<evidence type="ECO:0000313" key="1">
    <source>
        <dbReference type="EMBL" id="QKU33523.1"/>
    </source>
</evidence>
<sequence length="179" mass="20570">MGVSVIVNDAIASNEHVVERISFDYTLSKINYDIIDFRHWGMKWFFNDLGNKYHRQFLRETNVTAECLIIGAKAIINDVADNLSMSLPDDPIEARTVLKGILAGNKKKLSSIIEILKKMHDEDEINKAWDFISELTLKKEDENENNLLHEKIQSLMDHVELAVFFYTAGKNGHGIEWSF</sequence>
<proteinExistence type="predicted"/>